<evidence type="ECO:0000256" key="1">
    <source>
        <dbReference type="ARBA" id="ARBA00009865"/>
    </source>
</evidence>
<sequence length="362" mass="38667">MKGLFVSSLLLGTSFALPTAEANTDTVEVSLSNISPIFNDPKLSTRAVCGKMEGKSFADPTLIYGEGSWKAYGTSNGQIIPYATAQDGFNFTYSGDALKGRPSWVSTTNRALWAPDVVKLEDGSYVIYFSGVHKDGKRCIGAATSKTSAGGFEPYEKALVCDHENGGVIDPAGFFDGKDRWLTWKVDGNGLGGATTCKGSSAPTGPKYKPTPLKVQKMTSDGLSVVGEPTTIWDNRDNNPNAPKKFASGETYDDDGVTENPALYKSAEGKFFLFYSSHCYANSKYHTEYAYADAVTGPFKWGGVLIATGSNNNKKYKAIGPGGFDIDPNGKNVVFHGRQGSSTASRITFSGTVEIKGTKVTL</sequence>
<gene>
    <name evidence="7" type="ORF">CLO192961_LOCUS324609</name>
</gene>
<evidence type="ECO:0000313" key="7">
    <source>
        <dbReference type="EMBL" id="VUC32252.1"/>
    </source>
</evidence>
<evidence type="ECO:0008006" key="9">
    <source>
        <dbReference type="Google" id="ProtNLM"/>
    </source>
</evidence>
<evidence type="ECO:0000256" key="3">
    <source>
        <dbReference type="ARBA" id="ARBA00023295"/>
    </source>
</evidence>
<dbReference type="CDD" id="cd08999">
    <property type="entry name" value="GH43_ABN-like"/>
    <property type="match status" value="1"/>
</dbReference>
<accession>A0ABY6UQH6</accession>
<feature type="signal peptide" evidence="6">
    <location>
        <begin position="1"/>
        <end position="16"/>
    </location>
</feature>
<evidence type="ECO:0000256" key="5">
    <source>
        <dbReference type="SAM" id="MobiDB-lite"/>
    </source>
</evidence>
<dbReference type="SUPFAM" id="SSF75005">
    <property type="entry name" value="Arabinanase/levansucrase/invertase"/>
    <property type="match status" value="1"/>
</dbReference>
<dbReference type="Proteomes" id="UP000766486">
    <property type="component" value="Unassembled WGS sequence"/>
</dbReference>
<feature type="region of interest" description="Disordered" evidence="5">
    <location>
        <begin position="227"/>
        <end position="252"/>
    </location>
</feature>
<dbReference type="InterPro" id="IPR023296">
    <property type="entry name" value="Glyco_hydro_beta-prop_sf"/>
</dbReference>
<feature type="chain" id="PRO_5046292420" description="Glycoside hydrolase family 43 protein" evidence="6">
    <location>
        <begin position="17"/>
        <end position="362"/>
    </location>
</feature>
<keyword evidence="3 4" id="KW-0326">Glycosidase</keyword>
<evidence type="ECO:0000256" key="2">
    <source>
        <dbReference type="ARBA" id="ARBA00022801"/>
    </source>
</evidence>
<dbReference type="Gene3D" id="2.115.10.20">
    <property type="entry name" value="Glycosyl hydrolase domain, family 43"/>
    <property type="match status" value="1"/>
</dbReference>
<dbReference type="InterPro" id="IPR051795">
    <property type="entry name" value="Glycosyl_Hydrlase_43"/>
</dbReference>
<keyword evidence="2 4" id="KW-0378">Hydrolase</keyword>
<proteinExistence type="inferred from homology"/>
<keyword evidence="8" id="KW-1185">Reference proteome</keyword>
<dbReference type="EMBL" id="CABFNS010000848">
    <property type="protein sequence ID" value="VUC32252.1"/>
    <property type="molecule type" value="Genomic_DNA"/>
</dbReference>
<reference evidence="7 8" key="1">
    <citation type="submission" date="2019-06" db="EMBL/GenBank/DDBJ databases">
        <authorList>
            <person name="Broberg M."/>
        </authorList>
    </citation>
    <scope>NUCLEOTIDE SEQUENCE [LARGE SCALE GENOMIC DNA]</scope>
</reference>
<dbReference type="InterPro" id="IPR006710">
    <property type="entry name" value="Glyco_hydro_43"/>
</dbReference>
<evidence type="ECO:0000256" key="4">
    <source>
        <dbReference type="RuleBase" id="RU361187"/>
    </source>
</evidence>
<keyword evidence="6" id="KW-0732">Signal</keyword>
<comment type="caution">
    <text evidence="7">The sequence shown here is derived from an EMBL/GenBank/DDBJ whole genome shotgun (WGS) entry which is preliminary data.</text>
</comment>
<evidence type="ECO:0000256" key="6">
    <source>
        <dbReference type="SAM" id="SignalP"/>
    </source>
</evidence>
<evidence type="ECO:0000313" key="8">
    <source>
        <dbReference type="Proteomes" id="UP000766486"/>
    </source>
</evidence>
<protein>
    <recommendedName>
        <fullName evidence="9">Glycoside hydrolase family 43 protein</fullName>
    </recommendedName>
</protein>
<comment type="similarity">
    <text evidence="1 4">Belongs to the glycosyl hydrolase 43 family.</text>
</comment>
<dbReference type="PANTHER" id="PTHR42812:SF5">
    <property type="entry name" value="ENDO-ARABINASE"/>
    <property type="match status" value="1"/>
</dbReference>
<dbReference type="PANTHER" id="PTHR42812">
    <property type="entry name" value="BETA-XYLOSIDASE"/>
    <property type="match status" value="1"/>
</dbReference>
<dbReference type="Pfam" id="PF04616">
    <property type="entry name" value="Glyco_hydro_43"/>
    <property type="match status" value="1"/>
</dbReference>
<organism evidence="7 8">
    <name type="scientific">Bionectria ochroleuca</name>
    <name type="common">Gliocladium roseum</name>
    <dbReference type="NCBI Taxonomy" id="29856"/>
    <lineage>
        <taxon>Eukaryota</taxon>
        <taxon>Fungi</taxon>
        <taxon>Dikarya</taxon>
        <taxon>Ascomycota</taxon>
        <taxon>Pezizomycotina</taxon>
        <taxon>Sordariomycetes</taxon>
        <taxon>Hypocreomycetidae</taxon>
        <taxon>Hypocreales</taxon>
        <taxon>Bionectriaceae</taxon>
        <taxon>Clonostachys</taxon>
    </lineage>
</organism>
<name>A0ABY6UQH6_BIOOC</name>